<dbReference type="KEGG" id="apac:S7S_14165"/>
<organism evidence="2 3">
    <name type="scientific">Isoalcanivorax pacificus W11-5</name>
    <dbReference type="NCBI Taxonomy" id="391936"/>
    <lineage>
        <taxon>Bacteria</taxon>
        <taxon>Pseudomonadati</taxon>
        <taxon>Pseudomonadota</taxon>
        <taxon>Gammaproteobacteria</taxon>
        <taxon>Oceanospirillales</taxon>
        <taxon>Alcanivoracaceae</taxon>
        <taxon>Isoalcanivorax</taxon>
    </lineage>
</organism>
<protein>
    <submittedName>
        <fullName evidence="2">Uncharacterized protein</fullName>
    </submittedName>
</protein>
<keyword evidence="3" id="KW-1185">Reference proteome</keyword>
<dbReference type="EMBL" id="CP004387">
    <property type="protein sequence ID" value="AJD49245.1"/>
    <property type="molecule type" value="Genomic_DNA"/>
</dbReference>
<dbReference type="AlphaFoldDB" id="A0A0B4XR30"/>
<accession>A0A0B4XR30</accession>
<dbReference type="HOGENOM" id="CLU_2140560_0_0_6"/>
<evidence type="ECO:0000256" key="1">
    <source>
        <dbReference type="SAM" id="MobiDB-lite"/>
    </source>
</evidence>
<name>A0A0B4XR30_9GAMM</name>
<reference evidence="2 3" key="1">
    <citation type="journal article" date="2012" name="J. Bacteriol.">
        <title>Genome sequence of an alkane-degrading bacterium, Alcanivorax pacificus type strain W11-5, isolated from deep sea sediment.</title>
        <authorList>
            <person name="Lai Q."/>
            <person name="Shao Z."/>
        </authorList>
    </citation>
    <scope>NUCLEOTIDE SEQUENCE [LARGE SCALE GENOMIC DNA]</scope>
    <source>
        <strain evidence="2 3">W11-5</strain>
    </source>
</reference>
<feature type="region of interest" description="Disordered" evidence="1">
    <location>
        <begin position="50"/>
        <end position="79"/>
    </location>
</feature>
<evidence type="ECO:0000313" key="2">
    <source>
        <dbReference type="EMBL" id="AJD49245.1"/>
    </source>
</evidence>
<sequence length="112" mass="12610">MARRQQRIYMPQFRQQMVELVRLGRKYEDLGPEFGCTLVVDPAAVKRAERDELAGQATPRESQAQAGAGSGAPRKGDSLQIQLIDGEEPACYYCLDMRLPWRLASARIFPVN</sequence>
<evidence type="ECO:0000313" key="3">
    <source>
        <dbReference type="Proteomes" id="UP000006764"/>
    </source>
</evidence>
<gene>
    <name evidence="2" type="ORF">S7S_14165</name>
</gene>
<proteinExistence type="predicted"/>
<dbReference type="Proteomes" id="UP000006764">
    <property type="component" value="Chromosome"/>
</dbReference>